<dbReference type="EMBL" id="JAMXQS010000006">
    <property type="protein sequence ID" value="MCO6050815.1"/>
    <property type="molecule type" value="Genomic_DNA"/>
</dbReference>
<dbReference type="Proteomes" id="UP001205906">
    <property type="component" value="Unassembled WGS sequence"/>
</dbReference>
<name>A0ABT1C7L3_9HYPH</name>
<dbReference type="RefSeq" id="WP_252819762.1">
    <property type="nucleotide sequence ID" value="NZ_JAMXQS010000006.1"/>
</dbReference>
<accession>A0ABT1C7L3</accession>
<evidence type="ECO:0000313" key="1">
    <source>
        <dbReference type="EMBL" id="MCO6050815.1"/>
    </source>
</evidence>
<gene>
    <name evidence="1" type="ORF">NGM99_13610</name>
</gene>
<evidence type="ECO:0000313" key="2">
    <source>
        <dbReference type="Proteomes" id="UP001205906"/>
    </source>
</evidence>
<comment type="caution">
    <text evidence="1">The sequence shown here is derived from an EMBL/GenBank/DDBJ whole genome shotgun (WGS) entry which is preliminary data.</text>
</comment>
<keyword evidence="2" id="KW-1185">Reference proteome</keyword>
<reference evidence="1 2" key="1">
    <citation type="submission" date="2022-06" db="EMBL/GenBank/DDBJ databases">
        <title>Mesorhizobium sp. strain RP14 Genome sequencing and assembly.</title>
        <authorList>
            <person name="Kim I."/>
        </authorList>
    </citation>
    <scope>NUCLEOTIDE SEQUENCE [LARGE SCALE GENOMIC DNA]</scope>
    <source>
        <strain evidence="2">RP14(2022)</strain>
    </source>
</reference>
<protein>
    <submittedName>
        <fullName evidence="1">Uncharacterized protein</fullName>
    </submittedName>
</protein>
<sequence>MISDYPEPKIKVSCEKCGRRAQYDRDAMIKAGGDRRLLDLLDAIQERLKCETLERDPDIYNKCRLKYENIRPATPNAYEQARDG</sequence>
<organism evidence="1 2">
    <name type="scientific">Mesorhizobium liriopis</name>
    <dbReference type="NCBI Taxonomy" id="2953882"/>
    <lineage>
        <taxon>Bacteria</taxon>
        <taxon>Pseudomonadati</taxon>
        <taxon>Pseudomonadota</taxon>
        <taxon>Alphaproteobacteria</taxon>
        <taxon>Hyphomicrobiales</taxon>
        <taxon>Phyllobacteriaceae</taxon>
        <taxon>Mesorhizobium</taxon>
    </lineage>
</organism>
<proteinExistence type="predicted"/>